<dbReference type="InterPro" id="IPR026444">
    <property type="entry name" value="Secre_tail"/>
</dbReference>
<dbReference type="NCBIfam" id="TIGR04183">
    <property type="entry name" value="Por_Secre_tail"/>
    <property type="match status" value="1"/>
</dbReference>
<reference evidence="4 5" key="1">
    <citation type="submission" date="2017-02" db="EMBL/GenBank/DDBJ databases">
        <authorList>
            <person name="Peterson S.W."/>
        </authorList>
    </citation>
    <scope>NUCLEOTIDE SEQUENCE [LARGE SCALE GENOMIC DNA]</scope>
    <source>
        <strain evidence="4 5">DSM 22323</strain>
    </source>
</reference>
<accession>A0A1T5DWT5</accession>
<dbReference type="Proteomes" id="UP000191112">
    <property type="component" value="Unassembled WGS sequence"/>
</dbReference>
<evidence type="ECO:0000256" key="1">
    <source>
        <dbReference type="ARBA" id="ARBA00022729"/>
    </source>
</evidence>
<keyword evidence="1 2" id="KW-0732">Signal</keyword>
<dbReference type="RefSeq" id="WP_079666355.1">
    <property type="nucleotide sequence ID" value="NZ_FUYZ01000002.1"/>
</dbReference>
<feature type="signal peptide" evidence="2">
    <location>
        <begin position="1"/>
        <end position="20"/>
    </location>
</feature>
<dbReference type="STRING" id="619805.SAMN05660477_01089"/>
<evidence type="ECO:0000256" key="2">
    <source>
        <dbReference type="SAM" id="SignalP"/>
    </source>
</evidence>
<feature type="chain" id="PRO_5012097655" evidence="2">
    <location>
        <begin position="21"/>
        <end position="159"/>
    </location>
</feature>
<evidence type="ECO:0000259" key="3">
    <source>
        <dbReference type="Pfam" id="PF18962"/>
    </source>
</evidence>
<proteinExistence type="predicted"/>
<dbReference type="EMBL" id="FUYZ01000002">
    <property type="protein sequence ID" value="SKB76030.1"/>
    <property type="molecule type" value="Genomic_DNA"/>
</dbReference>
<organism evidence="4 5">
    <name type="scientific">Soonwooa buanensis</name>
    <dbReference type="NCBI Taxonomy" id="619805"/>
    <lineage>
        <taxon>Bacteria</taxon>
        <taxon>Pseudomonadati</taxon>
        <taxon>Bacteroidota</taxon>
        <taxon>Flavobacteriia</taxon>
        <taxon>Flavobacteriales</taxon>
        <taxon>Weeksellaceae</taxon>
        <taxon>Chryseobacterium group</taxon>
        <taxon>Soonwooa</taxon>
    </lineage>
</organism>
<dbReference type="OrthoDB" id="657352at2"/>
<feature type="domain" description="Secretion system C-terminal sorting" evidence="3">
    <location>
        <begin position="84"/>
        <end position="152"/>
    </location>
</feature>
<keyword evidence="5" id="KW-1185">Reference proteome</keyword>
<protein>
    <submittedName>
        <fullName evidence="4">Por secretion system C-terminal sorting domain-containing protein</fullName>
    </submittedName>
</protein>
<dbReference type="AlphaFoldDB" id="A0A1T5DWT5"/>
<evidence type="ECO:0000313" key="5">
    <source>
        <dbReference type="Proteomes" id="UP000191112"/>
    </source>
</evidence>
<gene>
    <name evidence="4" type="ORF">SAMN05660477_01089</name>
</gene>
<evidence type="ECO:0000313" key="4">
    <source>
        <dbReference type="EMBL" id="SKB76030.1"/>
    </source>
</evidence>
<dbReference type="Pfam" id="PF18962">
    <property type="entry name" value="Por_Secre_tail"/>
    <property type="match status" value="1"/>
</dbReference>
<sequence>MKKNQLLIMIVLLISSKGIAQQSINASGGSANGASGSIAFSIGQAFTKSTFTSAYSATEGVHQAYEISNLGVDDNPSIVLEMKVFPNPTTSVLFLRNPSFSKNNNTKYELFDASGKLIKSNKISNEETQIDLQKENVGIYILRVFDDNKILKSFKIIKN</sequence>
<name>A0A1T5DWT5_9FLAO</name>